<organism evidence="9 10">
    <name type="scientific">Phenylobacterium koreense</name>
    <dbReference type="NCBI Taxonomy" id="266125"/>
    <lineage>
        <taxon>Bacteria</taxon>
        <taxon>Pseudomonadati</taxon>
        <taxon>Pseudomonadota</taxon>
        <taxon>Alphaproteobacteria</taxon>
        <taxon>Caulobacterales</taxon>
        <taxon>Caulobacteraceae</taxon>
        <taxon>Phenylobacterium</taxon>
    </lineage>
</organism>
<keyword evidence="9" id="KW-0645">Protease</keyword>
<dbReference type="Proteomes" id="UP001549110">
    <property type="component" value="Unassembled WGS sequence"/>
</dbReference>
<comment type="caution">
    <text evidence="9">The sequence shown here is derived from an EMBL/GenBank/DDBJ whole genome shotgun (WGS) entry which is preliminary data.</text>
</comment>
<comment type="subcellular location">
    <subcellularLocation>
        <location evidence="1">Membrane</location>
        <topology evidence="1">Multi-pass membrane protein</topology>
    </subcellularLocation>
</comment>
<protein>
    <submittedName>
        <fullName evidence="9">Membrane associated rhomboid family serine protease</fullName>
    </submittedName>
</protein>
<dbReference type="EMBL" id="JBEPLU010000003">
    <property type="protein sequence ID" value="MET3528081.1"/>
    <property type="molecule type" value="Genomic_DNA"/>
</dbReference>
<dbReference type="Gene3D" id="1.20.1540.10">
    <property type="entry name" value="Rhomboid-like"/>
    <property type="match status" value="1"/>
</dbReference>
<evidence type="ECO:0000256" key="1">
    <source>
        <dbReference type="ARBA" id="ARBA00004141"/>
    </source>
</evidence>
<evidence type="ECO:0000256" key="2">
    <source>
        <dbReference type="ARBA" id="ARBA00022475"/>
    </source>
</evidence>
<dbReference type="Pfam" id="PF01694">
    <property type="entry name" value="Rhomboid"/>
    <property type="match status" value="1"/>
</dbReference>
<feature type="transmembrane region" description="Helical" evidence="7">
    <location>
        <begin position="95"/>
        <end position="115"/>
    </location>
</feature>
<keyword evidence="10" id="KW-1185">Reference proteome</keyword>
<feature type="transmembrane region" description="Helical" evidence="7">
    <location>
        <begin position="151"/>
        <end position="176"/>
    </location>
</feature>
<dbReference type="PANTHER" id="PTHR43066">
    <property type="entry name" value="RHOMBOID-RELATED PROTEIN"/>
    <property type="match status" value="1"/>
</dbReference>
<evidence type="ECO:0000256" key="5">
    <source>
        <dbReference type="ARBA" id="ARBA00022989"/>
    </source>
</evidence>
<keyword evidence="4 7" id="KW-0812">Transmembrane</keyword>
<evidence type="ECO:0000259" key="8">
    <source>
        <dbReference type="Pfam" id="PF01694"/>
    </source>
</evidence>
<dbReference type="GO" id="GO:0006508">
    <property type="term" value="P:proteolysis"/>
    <property type="evidence" value="ECO:0007669"/>
    <property type="project" value="UniProtKB-KW"/>
</dbReference>
<feature type="transmembrane region" description="Helical" evidence="7">
    <location>
        <begin position="67"/>
        <end position="88"/>
    </location>
</feature>
<name>A0ABV2EN90_9CAUL</name>
<feature type="transmembrane region" description="Helical" evidence="7">
    <location>
        <begin position="12"/>
        <end position="29"/>
    </location>
</feature>
<dbReference type="SUPFAM" id="SSF144091">
    <property type="entry name" value="Rhomboid-like"/>
    <property type="match status" value="1"/>
</dbReference>
<keyword evidence="9" id="KW-0378">Hydrolase</keyword>
<dbReference type="InterPro" id="IPR035952">
    <property type="entry name" value="Rhomboid-like_sf"/>
</dbReference>
<gene>
    <name evidence="9" type="ORF">ABID41_003220</name>
</gene>
<dbReference type="GO" id="GO:0008233">
    <property type="term" value="F:peptidase activity"/>
    <property type="evidence" value="ECO:0007669"/>
    <property type="project" value="UniProtKB-KW"/>
</dbReference>
<accession>A0ABV2EN90</accession>
<dbReference type="RefSeq" id="WP_354298081.1">
    <property type="nucleotide sequence ID" value="NZ_JBEPLU010000003.1"/>
</dbReference>
<feature type="domain" description="Peptidase S54 rhomboid" evidence="8">
    <location>
        <begin position="52"/>
        <end position="203"/>
    </location>
</feature>
<keyword evidence="6 7" id="KW-0472">Membrane</keyword>
<evidence type="ECO:0000256" key="7">
    <source>
        <dbReference type="SAM" id="Phobius"/>
    </source>
</evidence>
<keyword evidence="5 7" id="KW-1133">Transmembrane helix</keyword>
<evidence type="ECO:0000256" key="3">
    <source>
        <dbReference type="ARBA" id="ARBA00022519"/>
    </source>
</evidence>
<proteinExistence type="predicted"/>
<evidence type="ECO:0000313" key="9">
    <source>
        <dbReference type="EMBL" id="MET3528081.1"/>
    </source>
</evidence>
<sequence>MSDHERQPMFNAPWPAVLVTLVIVIGYFFQTFFSQNWLLQTYAFSSQAMGEGRWETLFTSIFLHGNWAHALMNAGAALAFGTPVARYFGASVRGALVFLVFYLLCGGLASLGYGLSNPGSSALMIGASGAVSGLVGGSARLMGGHGLPGSYFSAPVVSMTIGWIVVNLLLAFLGFAPGLGDAGVAWEAHIFGYIAGLVLVGVFGRLADLARA</sequence>
<keyword evidence="2" id="KW-1003">Cell membrane</keyword>
<evidence type="ECO:0000313" key="10">
    <source>
        <dbReference type="Proteomes" id="UP001549110"/>
    </source>
</evidence>
<evidence type="ECO:0000256" key="4">
    <source>
        <dbReference type="ARBA" id="ARBA00022692"/>
    </source>
</evidence>
<dbReference type="PANTHER" id="PTHR43066:SF26">
    <property type="entry name" value="RHOMBOID PROTEASE GLPG"/>
    <property type="match status" value="1"/>
</dbReference>
<evidence type="ECO:0000256" key="6">
    <source>
        <dbReference type="ARBA" id="ARBA00023136"/>
    </source>
</evidence>
<keyword evidence="3" id="KW-0997">Cell inner membrane</keyword>
<feature type="transmembrane region" description="Helical" evidence="7">
    <location>
        <begin position="188"/>
        <end position="207"/>
    </location>
</feature>
<dbReference type="InterPro" id="IPR022764">
    <property type="entry name" value="Peptidase_S54_rhomboid_dom"/>
</dbReference>
<reference evidence="9 10" key="1">
    <citation type="submission" date="2024-06" db="EMBL/GenBank/DDBJ databases">
        <title>Genomic Encyclopedia of Type Strains, Phase IV (KMG-IV): sequencing the most valuable type-strain genomes for metagenomic binning, comparative biology and taxonomic classification.</title>
        <authorList>
            <person name="Goeker M."/>
        </authorList>
    </citation>
    <scope>NUCLEOTIDE SEQUENCE [LARGE SCALE GENOMIC DNA]</scope>
    <source>
        <strain evidence="9 10">DSM 17809</strain>
    </source>
</reference>
<feature type="transmembrane region" description="Helical" evidence="7">
    <location>
        <begin position="121"/>
        <end position="139"/>
    </location>
</feature>